<evidence type="ECO:0000313" key="5">
    <source>
        <dbReference type="EMBL" id="KPI43337.1"/>
    </source>
</evidence>
<dbReference type="InterPro" id="IPR052178">
    <property type="entry name" value="Sec_Metab_Biosynth_SDR"/>
</dbReference>
<dbReference type="GO" id="GO:0016491">
    <property type="term" value="F:oxidoreductase activity"/>
    <property type="evidence" value="ECO:0007669"/>
    <property type="project" value="UniProtKB-KW"/>
</dbReference>
<dbReference type="OrthoDB" id="47007at2759"/>
<accession>A0A0N1HEE7</accession>
<proteinExistence type="inferred from homology"/>
<evidence type="ECO:0000256" key="3">
    <source>
        <dbReference type="ARBA" id="ARBA00023002"/>
    </source>
</evidence>
<dbReference type="VEuPathDB" id="FungiDB:AB675_7158"/>
<organism evidence="5 6">
    <name type="scientific">Cyphellophora attinorum</name>
    <dbReference type="NCBI Taxonomy" id="1664694"/>
    <lineage>
        <taxon>Eukaryota</taxon>
        <taxon>Fungi</taxon>
        <taxon>Dikarya</taxon>
        <taxon>Ascomycota</taxon>
        <taxon>Pezizomycotina</taxon>
        <taxon>Eurotiomycetes</taxon>
        <taxon>Chaetothyriomycetidae</taxon>
        <taxon>Chaetothyriales</taxon>
        <taxon>Cyphellophoraceae</taxon>
        <taxon>Cyphellophora</taxon>
    </lineage>
</organism>
<dbReference type="InterPro" id="IPR036291">
    <property type="entry name" value="NAD(P)-bd_dom_sf"/>
</dbReference>
<comment type="caution">
    <text evidence="5">The sequence shown here is derived from an EMBL/GenBank/DDBJ whole genome shotgun (WGS) entry which is preliminary data.</text>
</comment>
<name>A0A0N1HEE7_9EURO</name>
<dbReference type="PANTHER" id="PTHR43618:SF8">
    <property type="entry name" value="7ALPHA-HYDROXYSTEROID DEHYDROGENASE"/>
    <property type="match status" value="1"/>
</dbReference>
<evidence type="ECO:0000256" key="4">
    <source>
        <dbReference type="RuleBase" id="RU000363"/>
    </source>
</evidence>
<dbReference type="AlphaFoldDB" id="A0A0N1HEE7"/>
<dbReference type="EMBL" id="LFJN01000005">
    <property type="protein sequence ID" value="KPI43337.1"/>
    <property type="molecule type" value="Genomic_DNA"/>
</dbReference>
<dbReference type="PROSITE" id="PS00061">
    <property type="entry name" value="ADH_SHORT"/>
    <property type="match status" value="1"/>
</dbReference>
<keyword evidence="6" id="KW-1185">Reference proteome</keyword>
<evidence type="ECO:0000313" key="6">
    <source>
        <dbReference type="Proteomes" id="UP000038010"/>
    </source>
</evidence>
<dbReference type="STRING" id="1664694.A0A0N1HEE7"/>
<evidence type="ECO:0000256" key="2">
    <source>
        <dbReference type="ARBA" id="ARBA00022857"/>
    </source>
</evidence>
<dbReference type="InterPro" id="IPR002347">
    <property type="entry name" value="SDR_fam"/>
</dbReference>
<dbReference type="CDD" id="cd05233">
    <property type="entry name" value="SDR_c"/>
    <property type="match status" value="1"/>
</dbReference>
<dbReference type="PRINTS" id="PR00080">
    <property type="entry name" value="SDRFAMILY"/>
</dbReference>
<sequence length="290" mass="31979">MTLKGDEIPTSTPAVSSPPVKHVLISGAAQGIGRCLTRHFLQKGHKVFILDFNEEEIKHTVEVHLKTYFDDKKLSYTLCNLRSIPDIRRAATEAAKFFGERIDVLINNGGISSPYWKDGKAMDDFSTSDEWTAYVETNLTAPFHLSQACLPYMKASKNRELRKQQREGSSPCIIHVSSFRMLQSDPNQEGYASTKSGLIGLTHSMAVSLSEFAIRVNLIAPGRIRVAHESKAGDEQGLKWSNEEDDAQKFAANRGGMPEDIADCAEWLIGAGFVTGQSITVDGGATMQKR</sequence>
<dbReference type="Proteomes" id="UP000038010">
    <property type="component" value="Unassembled WGS sequence"/>
</dbReference>
<dbReference type="GeneID" id="28739385"/>
<reference evidence="5 6" key="1">
    <citation type="submission" date="2015-06" db="EMBL/GenBank/DDBJ databases">
        <title>Draft genome of the ant-associated black yeast Phialophora attae CBS 131958.</title>
        <authorList>
            <person name="Moreno L.F."/>
            <person name="Stielow B.J."/>
            <person name="de Hoog S."/>
            <person name="Vicente V.A."/>
            <person name="Weiss V.A."/>
            <person name="de Vries M."/>
            <person name="Cruz L.M."/>
            <person name="Souza E.M."/>
        </authorList>
    </citation>
    <scope>NUCLEOTIDE SEQUENCE [LARGE SCALE GENOMIC DNA]</scope>
    <source>
        <strain evidence="5 6">CBS 131958</strain>
    </source>
</reference>
<protein>
    <submittedName>
        <fullName evidence="5">3-oxoacyl-[acyl-carrier-protein] FabG</fullName>
    </submittedName>
</protein>
<dbReference type="PANTHER" id="PTHR43618">
    <property type="entry name" value="7-ALPHA-HYDROXYSTEROID DEHYDROGENASE"/>
    <property type="match status" value="1"/>
</dbReference>
<dbReference type="Pfam" id="PF00106">
    <property type="entry name" value="adh_short"/>
    <property type="match status" value="1"/>
</dbReference>
<keyword evidence="3" id="KW-0560">Oxidoreductase</keyword>
<gene>
    <name evidence="5" type="ORF">AB675_7158</name>
</gene>
<evidence type="ECO:0000256" key="1">
    <source>
        <dbReference type="ARBA" id="ARBA00006484"/>
    </source>
</evidence>
<dbReference type="PRINTS" id="PR00081">
    <property type="entry name" value="GDHRDH"/>
</dbReference>
<keyword evidence="2" id="KW-0521">NADP</keyword>
<dbReference type="InterPro" id="IPR020904">
    <property type="entry name" value="Sc_DH/Rdtase_CS"/>
</dbReference>
<dbReference type="Gene3D" id="3.40.50.720">
    <property type="entry name" value="NAD(P)-binding Rossmann-like Domain"/>
    <property type="match status" value="1"/>
</dbReference>
<comment type="similarity">
    <text evidence="1 4">Belongs to the short-chain dehydrogenases/reductases (SDR) family.</text>
</comment>
<dbReference type="SUPFAM" id="SSF51735">
    <property type="entry name" value="NAD(P)-binding Rossmann-fold domains"/>
    <property type="match status" value="1"/>
</dbReference>
<dbReference type="RefSeq" id="XP_018003300.1">
    <property type="nucleotide sequence ID" value="XM_018147505.1"/>
</dbReference>